<dbReference type="PANTHER" id="PTHR36926">
    <property type="entry name" value="COLICIN V PRODUCTION PROTEIN"/>
    <property type="match status" value="1"/>
</dbReference>
<evidence type="ECO:0000256" key="6">
    <source>
        <dbReference type="SAM" id="Phobius"/>
    </source>
</evidence>
<sequence length="215" mass="22561">MRIGRGVLYTRGVAGSFGGAMTWVDLAVAGVIAVSALLAFMRGLVREVLGIAAWVGAAIVAVWAGPYAVPKAAHYITEQQIAMIVAYGATFVVALLFLLVVSHWIGAVVRDSALSGLDRTLGLVFGIVRGAVVVVFAYIAAGFVVPIKQWPAPVLEARSLPYAYRGAVWAEGLLPAEFRPQAPQLPPGADTTTTADDLMRATPEGHANDKPGARP</sequence>
<proteinExistence type="predicted"/>
<protein>
    <submittedName>
        <fullName evidence="7">Bacteriocin/colicin V production</fullName>
    </submittedName>
</protein>
<evidence type="ECO:0000256" key="1">
    <source>
        <dbReference type="ARBA" id="ARBA00004141"/>
    </source>
</evidence>
<dbReference type="AlphaFoldDB" id="A0A0D6P9L1"/>
<keyword evidence="2 6" id="KW-0812">Transmembrane</keyword>
<feature type="region of interest" description="Disordered" evidence="5">
    <location>
        <begin position="179"/>
        <end position="215"/>
    </location>
</feature>
<accession>A0A0D6P9L1</accession>
<dbReference type="GO" id="GO:0016020">
    <property type="term" value="C:membrane"/>
    <property type="evidence" value="ECO:0007669"/>
    <property type="project" value="UniProtKB-SubCell"/>
</dbReference>
<evidence type="ECO:0000256" key="4">
    <source>
        <dbReference type="ARBA" id="ARBA00023136"/>
    </source>
</evidence>
<dbReference type="EMBL" id="BANB01000870">
    <property type="protein sequence ID" value="GAN78450.1"/>
    <property type="molecule type" value="Genomic_DNA"/>
</dbReference>
<feature type="transmembrane region" description="Helical" evidence="6">
    <location>
        <begin position="20"/>
        <end position="41"/>
    </location>
</feature>
<feature type="transmembrane region" description="Helical" evidence="6">
    <location>
        <begin position="121"/>
        <end position="145"/>
    </location>
</feature>
<reference evidence="7 8" key="1">
    <citation type="submission" date="2012-11" db="EMBL/GenBank/DDBJ databases">
        <title>Whole genome sequence of Acidisphaera rubrifaciens HS-AP3.</title>
        <authorList>
            <person name="Azuma Y."/>
            <person name="Higashiura N."/>
            <person name="Hirakawa H."/>
            <person name="Matsushita K."/>
        </authorList>
    </citation>
    <scope>NUCLEOTIDE SEQUENCE [LARGE SCALE GENOMIC DNA]</scope>
    <source>
        <strain evidence="7 8">HS-AP3</strain>
    </source>
</reference>
<keyword evidence="4 6" id="KW-0472">Membrane</keyword>
<evidence type="ECO:0000256" key="2">
    <source>
        <dbReference type="ARBA" id="ARBA00022692"/>
    </source>
</evidence>
<evidence type="ECO:0000256" key="5">
    <source>
        <dbReference type="SAM" id="MobiDB-lite"/>
    </source>
</evidence>
<feature type="transmembrane region" description="Helical" evidence="6">
    <location>
        <begin position="81"/>
        <end position="109"/>
    </location>
</feature>
<keyword evidence="8" id="KW-1185">Reference proteome</keyword>
<dbReference type="InterPro" id="IPR003825">
    <property type="entry name" value="Colicin-V_CvpA"/>
</dbReference>
<comment type="subcellular location">
    <subcellularLocation>
        <location evidence="1">Membrane</location>
        <topology evidence="1">Multi-pass membrane protein</topology>
    </subcellularLocation>
</comment>
<evidence type="ECO:0000313" key="7">
    <source>
        <dbReference type="EMBL" id="GAN78450.1"/>
    </source>
</evidence>
<dbReference type="Proteomes" id="UP000032680">
    <property type="component" value="Unassembled WGS sequence"/>
</dbReference>
<gene>
    <name evidence="7" type="ORF">Asru_0872_03</name>
</gene>
<organism evidence="7 8">
    <name type="scientific">Acidisphaera rubrifaciens HS-AP3</name>
    <dbReference type="NCBI Taxonomy" id="1231350"/>
    <lineage>
        <taxon>Bacteria</taxon>
        <taxon>Pseudomonadati</taxon>
        <taxon>Pseudomonadota</taxon>
        <taxon>Alphaproteobacteria</taxon>
        <taxon>Acetobacterales</taxon>
        <taxon>Acetobacteraceae</taxon>
        <taxon>Acidisphaera</taxon>
    </lineage>
</organism>
<dbReference type="Pfam" id="PF02674">
    <property type="entry name" value="Colicin_V"/>
    <property type="match status" value="1"/>
</dbReference>
<evidence type="ECO:0000256" key="3">
    <source>
        <dbReference type="ARBA" id="ARBA00022989"/>
    </source>
</evidence>
<dbReference type="PANTHER" id="PTHR36926:SF1">
    <property type="entry name" value="COLICIN V PRODUCTION PROTEIN"/>
    <property type="match status" value="1"/>
</dbReference>
<comment type="caution">
    <text evidence="7">The sequence shown here is derived from an EMBL/GenBank/DDBJ whole genome shotgun (WGS) entry which is preliminary data.</text>
</comment>
<dbReference type="InterPro" id="IPR052719">
    <property type="entry name" value="CvpA-like"/>
</dbReference>
<evidence type="ECO:0000313" key="8">
    <source>
        <dbReference type="Proteomes" id="UP000032680"/>
    </source>
</evidence>
<keyword evidence="3 6" id="KW-1133">Transmembrane helix</keyword>
<feature type="transmembrane region" description="Helical" evidence="6">
    <location>
        <begin position="48"/>
        <end position="69"/>
    </location>
</feature>
<name>A0A0D6P9L1_9PROT</name>
<dbReference type="GO" id="GO:0009403">
    <property type="term" value="P:toxin biosynthetic process"/>
    <property type="evidence" value="ECO:0007669"/>
    <property type="project" value="InterPro"/>
</dbReference>
<feature type="compositionally biased region" description="Basic and acidic residues" evidence="5">
    <location>
        <begin position="206"/>
        <end position="215"/>
    </location>
</feature>